<dbReference type="InterPro" id="IPR001087">
    <property type="entry name" value="GDSL"/>
</dbReference>
<dbReference type="GO" id="GO:0016788">
    <property type="term" value="F:hydrolase activity, acting on ester bonds"/>
    <property type="evidence" value="ECO:0007669"/>
    <property type="project" value="InterPro"/>
</dbReference>
<dbReference type="Proteomes" id="UP000295252">
    <property type="component" value="Chromosome VII"/>
</dbReference>
<evidence type="ECO:0000256" key="1">
    <source>
        <dbReference type="ARBA" id="ARBA00008668"/>
    </source>
</evidence>
<dbReference type="Pfam" id="PF00657">
    <property type="entry name" value="Lipase_GDSL"/>
    <property type="match status" value="1"/>
</dbReference>
<name>A0A068UDN9_COFCA</name>
<keyword evidence="4" id="KW-1185">Reference proteome</keyword>
<dbReference type="STRING" id="49390.A0A068UDN9"/>
<dbReference type="AlphaFoldDB" id="A0A068UDN9"/>
<accession>A0A068UDN9</accession>
<organism evidence="3 4">
    <name type="scientific">Coffea canephora</name>
    <name type="common">Robusta coffee</name>
    <dbReference type="NCBI Taxonomy" id="49390"/>
    <lineage>
        <taxon>Eukaryota</taxon>
        <taxon>Viridiplantae</taxon>
        <taxon>Streptophyta</taxon>
        <taxon>Embryophyta</taxon>
        <taxon>Tracheophyta</taxon>
        <taxon>Spermatophyta</taxon>
        <taxon>Magnoliopsida</taxon>
        <taxon>eudicotyledons</taxon>
        <taxon>Gunneridae</taxon>
        <taxon>Pentapetalae</taxon>
        <taxon>asterids</taxon>
        <taxon>lamiids</taxon>
        <taxon>Gentianales</taxon>
        <taxon>Rubiaceae</taxon>
        <taxon>Ixoroideae</taxon>
        <taxon>Gardenieae complex</taxon>
        <taxon>Bertiereae - Coffeeae clade</taxon>
        <taxon>Coffeeae</taxon>
        <taxon>Coffea</taxon>
    </lineage>
</organism>
<proteinExistence type="inferred from homology"/>
<dbReference type="PANTHER" id="PTHR22835">
    <property type="entry name" value="ZINC FINGER FYVE DOMAIN CONTAINING PROTEIN"/>
    <property type="match status" value="1"/>
</dbReference>
<protein>
    <recommendedName>
        <fullName evidence="5">Alpha-L-fucosidase</fullName>
    </recommendedName>
</protein>
<evidence type="ECO:0008006" key="5">
    <source>
        <dbReference type="Google" id="ProtNLM"/>
    </source>
</evidence>
<dbReference type="Gramene" id="CDP05723">
    <property type="protein sequence ID" value="CDP05723"/>
    <property type="gene ID" value="GSCOC_T00020987001"/>
</dbReference>
<dbReference type="PhylomeDB" id="A0A068UDN9"/>
<dbReference type="InParanoid" id="A0A068UDN9"/>
<reference evidence="4" key="1">
    <citation type="journal article" date="2014" name="Science">
        <title>The coffee genome provides insight into the convergent evolution of caffeine biosynthesis.</title>
        <authorList>
            <person name="Denoeud F."/>
            <person name="Carretero-Paulet L."/>
            <person name="Dereeper A."/>
            <person name="Droc G."/>
            <person name="Guyot R."/>
            <person name="Pietrella M."/>
            <person name="Zheng C."/>
            <person name="Alberti A."/>
            <person name="Anthony F."/>
            <person name="Aprea G."/>
            <person name="Aury J.M."/>
            <person name="Bento P."/>
            <person name="Bernard M."/>
            <person name="Bocs S."/>
            <person name="Campa C."/>
            <person name="Cenci A."/>
            <person name="Combes M.C."/>
            <person name="Crouzillat D."/>
            <person name="Da Silva C."/>
            <person name="Daddiego L."/>
            <person name="De Bellis F."/>
            <person name="Dussert S."/>
            <person name="Garsmeur O."/>
            <person name="Gayraud T."/>
            <person name="Guignon V."/>
            <person name="Jahn K."/>
            <person name="Jamilloux V."/>
            <person name="Joet T."/>
            <person name="Labadie K."/>
            <person name="Lan T."/>
            <person name="Leclercq J."/>
            <person name="Lepelley M."/>
            <person name="Leroy T."/>
            <person name="Li L.T."/>
            <person name="Librado P."/>
            <person name="Lopez L."/>
            <person name="Munoz A."/>
            <person name="Noel B."/>
            <person name="Pallavicini A."/>
            <person name="Perrotta G."/>
            <person name="Poncet V."/>
            <person name="Pot D."/>
            <person name="Priyono X."/>
            <person name="Rigoreau M."/>
            <person name="Rouard M."/>
            <person name="Rozas J."/>
            <person name="Tranchant-Dubreuil C."/>
            <person name="VanBuren R."/>
            <person name="Zhang Q."/>
            <person name="Andrade A.C."/>
            <person name="Argout X."/>
            <person name="Bertrand B."/>
            <person name="de Kochko A."/>
            <person name="Graziosi G."/>
            <person name="Henry R.J."/>
            <person name="Jayarama X."/>
            <person name="Ming R."/>
            <person name="Nagai C."/>
            <person name="Rounsley S."/>
            <person name="Sankoff D."/>
            <person name="Giuliano G."/>
            <person name="Albert V.A."/>
            <person name="Wincker P."/>
            <person name="Lashermes P."/>
        </authorList>
    </citation>
    <scope>NUCLEOTIDE SEQUENCE [LARGE SCALE GENOMIC DNA]</scope>
    <source>
        <strain evidence="4">cv. DH200-94</strain>
    </source>
</reference>
<sequence length="141" mass="15512">MLFSGLCISCNLCFDYAGPLISAAEKLKMPYLSAYLDSIGANFQHGANYAASGTTIQLTNAKLYGAGFNPLSLSVQLSQFDQFTARTRELYNQSKTSSIINTLPNSEDFSRAIYTVDMGQNDLHFALTTMKDKQVHAFISQ</sequence>
<comment type="similarity">
    <text evidence="1">Belongs to the 'GDSL' lipolytic enzyme family.</text>
</comment>
<dbReference type="EMBL" id="HG739102">
    <property type="protein sequence ID" value="CDP05723.1"/>
    <property type="molecule type" value="Genomic_DNA"/>
</dbReference>
<gene>
    <name evidence="3" type="ORF">GSCOC_T00020987001</name>
</gene>
<dbReference type="PANTHER" id="PTHR22835:SF514">
    <property type="entry name" value="GDSL-LIKE LIPASE_ACYLHYDROLASE SUPERFAMILY PROTEIN ISOFORM 1"/>
    <property type="match status" value="1"/>
</dbReference>
<evidence type="ECO:0000313" key="4">
    <source>
        <dbReference type="Proteomes" id="UP000295252"/>
    </source>
</evidence>
<evidence type="ECO:0000256" key="2">
    <source>
        <dbReference type="ARBA" id="ARBA00023180"/>
    </source>
</evidence>
<evidence type="ECO:0000313" key="3">
    <source>
        <dbReference type="EMBL" id="CDP05723.1"/>
    </source>
</evidence>
<dbReference type="InterPro" id="IPR036514">
    <property type="entry name" value="SGNH_hydro_sf"/>
</dbReference>
<dbReference type="Gene3D" id="3.40.50.1110">
    <property type="entry name" value="SGNH hydrolase"/>
    <property type="match status" value="1"/>
</dbReference>
<keyword evidence="2" id="KW-0325">Glycoprotein</keyword>